<dbReference type="Proteomes" id="UP001489004">
    <property type="component" value="Unassembled WGS sequence"/>
</dbReference>
<proteinExistence type="inferred from homology"/>
<dbReference type="GO" id="GO:0008422">
    <property type="term" value="F:beta-glucosidase activity"/>
    <property type="evidence" value="ECO:0007669"/>
    <property type="project" value="TreeGrafter"/>
</dbReference>
<keyword evidence="2" id="KW-0378">Hydrolase</keyword>
<dbReference type="Gene3D" id="3.20.20.80">
    <property type="entry name" value="Glycosidases"/>
    <property type="match status" value="1"/>
</dbReference>
<dbReference type="EMBL" id="JALJOR010000001">
    <property type="protein sequence ID" value="KAK9829708.1"/>
    <property type="molecule type" value="Genomic_DNA"/>
</dbReference>
<sequence length="444" mass="50079">MPEHGNHSAHSAAISVYQNSGGANTNWSEFEQQKKAFGRPTILHGDKCGVASDFWNRYEEDIALTKGLNSTCFRFSIEWGRIEPQRGQVDRAAVQRYHQIFDCLDRHQLEPVVTLYHFVHPSWFEALGGFTKEDSIALFVAYAETVFREFGSRARLWVTFNEPGVQAFCQYIYGVFPPAKIANFATAGRHYMHMLRAHTATYNAIKSLPGGSAAQVGLVHNFMRYEAAGAKSFSGYYVGPLCKWLEHFWGTQITVQYFKTGKFTWACPMGPTLSYQEPSIPGIDFVGLNYYGRVLINWKFEPVGQPGELMTDMPFPLYAPGLYEGIAAMSALGVPVYITETGVADSQGDRRQAFLDTYIPQVERAVRDGFDVRGFMYWTVVDNFEWDHGYHIKFGLYEWNPDGSQARSETASARQLRQIYSGWPARIAAIHGEAREARAAVPAV</sequence>
<dbReference type="GO" id="GO:0005975">
    <property type="term" value="P:carbohydrate metabolic process"/>
    <property type="evidence" value="ECO:0007669"/>
    <property type="project" value="InterPro"/>
</dbReference>
<evidence type="ECO:0008006" key="7">
    <source>
        <dbReference type="Google" id="ProtNLM"/>
    </source>
</evidence>
<evidence type="ECO:0000256" key="3">
    <source>
        <dbReference type="ARBA" id="ARBA00023295"/>
    </source>
</evidence>
<accession>A0AAW1R832</accession>
<dbReference type="Pfam" id="PF00232">
    <property type="entry name" value="Glyco_hydro_1"/>
    <property type="match status" value="1"/>
</dbReference>
<organism evidence="5 6">
    <name type="scientific">[Myrmecia] bisecta</name>
    <dbReference type="NCBI Taxonomy" id="41462"/>
    <lineage>
        <taxon>Eukaryota</taxon>
        <taxon>Viridiplantae</taxon>
        <taxon>Chlorophyta</taxon>
        <taxon>core chlorophytes</taxon>
        <taxon>Trebouxiophyceae</taxon>
        <taxon>Trebouxiales</taxon>
        <taxon>Trebouxiaceae</taxon>
        <taxon>Myrmecia</taxon>
    </lineage>
</organism>
<keyword evidence="6" id="KW-1185">Reference proteome</keyword>
<dbReference type="InterPro" id="IPR001360">
    <property type="entry name" value="Glyco_hydro_1"/>
</dbReference>
<dbReference type="SUPFAM" id="SSF51445">
    <property type="entry name" value="(Trans)glycosidases"/>
    <property type="match status" value="1"/>
</dbReference>
<reference evidence="5 6" key="1">
    <citation type="journal article" date="2024" name="Nat. Commun.">
        <title>Phylogenomics reveals the evolutionary origins of lichenization in chlorophyte algae.</title>
        <authorList>
            <person name="Puginier C."/>
            <person name="Libourel C."/>
            <person name="Otte J."/>
            <person name="Skaloud P."/>
            <person name="Haon M."/>
            <person name="Grisel S."/>
            <person name="Petersen M."/>
            <person name="Berrin J.G."/>
            <person name="Delaux P.M."/>
            <person name="Dal Grande F."/>
            <person name="Keller J."/>
        </authorList>
    </citation>
    <scope>NUCLEOTIDE SEQUENCE [LARGE SCALE GENOMIC DNA]</scope>
    <source>
        <strain evidence="5 6">SAG 2043</strain>
    </source>
</reference>
<evidence type="ECO:0000313" key="6">
    <source>
        <dbReference type="Proteomes" id="UP001489004"/>
    </source>
</evidence>
<evidence type="ECO:0000256" key="2">
    <source>
        <dbReference type="ARBA" id="ARBA00022801"/>
    </source>
</evidence>
<protein>
    <recommendedName>
        <fullName evidence="7">Beta-glucosidase</fullName>
    </recommendedName>
</protein>
<dbReference type="PANTHER" id="PTHR10353">
    <property type="entry name" value="GLYCOSYL HYDROLASE"/>
    <property type="match status" value="1"/>
</dbReference>
<evidence type="ECO:0000256" key="1">
    <source>
        <dbReference type="ARBA" id="ARBA00010838"/>
    </source>
</evidence>
<keyword evidence="3" id="KW-0326">Glycosidase</keyword>
<comment type="similarity">
    <text evidence="1 4">Belongs to the glycosyl hydrolase 1 family.</text>
</comment>
<dbReference type="AlphaFoldDB" id="A0AAW1R832"/>
<dbReference type="InterPro" id="IPR017853">
    <property type="entry name" value="GH"/>
</dbReference>
<name>A0AAW1R832_9CHLO</name>
<evidence type="ECO:0000256" key="4">
    <source>
        <dbReference type="RuleBase" id="RU003690"/>
    </source>
</evidence>
<gene>
    <name evidence="5" type="ORF">WJX72_007458</name>
</gene>
<dbReference type="PANTHER" id="PTHR10353:SF36">
    <property type="entry name" value="LP05116P"/>
    <property type="match status" value="1"/>
</dbReference>
<dbReference type="PRINTS" id="PR00131">
    <property type="entry name" value="GLHYDRLASE1"/>
</dbReference>
<comment type="caution">
    <text evidence="5">The sequence shown here is derived from an EMBL/GenBank/DDBJ whole genome shotgun (WGS) entry which is preliminary data.</text>
</comment>
<evidence type="ECO:0000313" key="5">
    <source>
        <dbReference type="EMBL" id="KAK9829708.1"/>
    </source>
</evidence>